<feature type="transmembrane region" description="Helical" evidence="6">
    <location>
        <begin position="284"/>
        <end position="305"/>
    </location>
</feature>
<keyword evidence="5 6" id="KW-0472">Membrane</keyword>
<keyword evidence="3 6" id="KW-0812">Transmembrane</keyword>
<feature type="transmembrane region" description="Helical" evidence="6">
    <location>
        <begin position="374"/>
        <end position="391"/>
    </location>
</feature>
<comment type="subcellular location">
    <subcellularLocation>
        <location evidence="1">Cell membrane</location>
        <topology evidence="1">Multi-pass membrane protein</topology>
    </subcellularLocation>
</comment>
<evidence type="ECO:0000256" key="2">
    <source>
        <dbReference type="ARBA" id="ARBA00022475"/>
    </source>
</evidence>
<feature type="transmembrane region" description="Helical" evidence="6">
    <location>
        <begin position="250"/>
        <end position="272"/>
    </location>
</feature>
<accession>A0A1D3UU32</accession>
<dbReference type="RefSeq" id="WP_014226211.1">
    <property type="nucleotide sequence ID" value="NZ_CAUUNV010000002.1"/>
</dbReference>
<evidence type="ECO:0000256" key="4">
    <source>
        <dbReference type="ARBA" id="ARBA00022989"/>
    </source>
</evidence>
<dbReference type="AlphaFoldDB" id="A0A1D3UU32"/>
<evidence type="ECO:0000256" key="1">
    <source>
        <dbReference type="ARBA" id="ARBA00004651"/>
    </source>
</evidence>
<evidence type="ECO:0000256" key="3">
    <source>
        <dbReference type="ARBA" id="ARBA00022692"/>
    </source>
</evidence>
<dbReference type="Proteomes" id="UP000182057">
    <property type="component" value="Unassembled WGS sequence"/>
</dbReference>
<feature type="domain" description="ABC-2 type transporter transmembrane" evidence="7">
    <location>
        <begin position="36"/>
        <end position="388"/>
    </location>
</feature>
<dbReference type="PANTHER" id="PTHR30294">
    <property type="entry name" value="MEMBRANE COMPONENT OF ABC TRANSPORTER YHHJ-RELATED"/>
    <property type="match status" value="1"/>
</dbReference>
<gene>
    <name evidence="8" type="ORF">TFUB20_02568</name>
</gene>
<feature type="transmembrane region" description="Helical" evidence="6">
    <location>
        <begin position="312"/>
        <end position="330"/>
    </location>
</feature>
<dbReference type="Gene3D" id="3.40.1710.10">
    <property type="entry name" value="abc type-2 transporter like domain"/>
    <property type="match status" value="1"/>
</dbReference>
<evidence type="ECO:0000259" key="7">
    <source>
        <dbReference type="Pfam" id="PF12698"/>
    </source>
</evidence>
<evidence type="ECO:0000313" key="8">
    <source>
        <dbReference type="EMBL" id="SCQ24578.1"/>
    </source>
</evidence>
<evidence type="ECO:0000256" key="6">
    <source>
        <dbReference type="SAM" id="Phobius"/>
    </source>
</evidence>
<keyword evidence="2" id="KW-1003">Cell membrane</keyword>
<dbReference type="OrthoDB" id="9811522at2"/>
<feature type="transmembrane region" description="Helical" evidence="6">
    <location>
        <begin position="198"/>
        <end position="219"/>
    </location>
</feature>
<proteinExistence type="predicted"/>
<evidence type="ECO:0000313" key="9">
    <source>
        <dbReference type="Proteomes" id="UP000182057"/>
    </source>
</evidence>
<dbReference type="InterPro" id="IPR013525">
    <property type="entry name" value="ABC2_TM"/>
</dbReference>
<dbReference type="PANTHER" id="PTHR30294:SF46">
    <property type="entry name" value="ABC TRANSPORTER PERMEASE"/>
    <property type="match status" value="1"/>
</dbReference>
<dbReference type="EMBL" id="FMMM01000081">
    <property type="protein sequence ID" value="SCQ24578.1"/>
    <property type="molecule type" value="Genomic_DNA"/>
</dbReference>
<evidence type="ECO:0000256" key="5">
    <source>
        <dbReference type="ARBA" id="ARBA00023136"/>
    </source>
</evidence>
<dbReference type="GO" id="GO:0140359">
    <property type="term" value="F:ABC-type transporter activity"/>
    <property type="evidence" value="ECO:0007669"/>
    <property type="project" value="InterPro"/>
</dbReference>
<dbReference type="Pfam" id="PF12698">
    <property type="entry name" value="ABC2_membrane_3"/>
    <property type="match status" value="1"/>
</dbReference>
<organism evidence="8 9">
    <name type="scientific">Tannerella forsythia</name>
    <name type="common">Bacteroides forsythus</name>
    <dbReference type="NCBI Taxonomy" id="28112"/>
    <lineage>
        <taxon>Bacteria</taxon>
        <taxon>Pseudomonadati</taxon>
        <taxon>Bacteroidota</taxon>
        <taxon>Bacteroidia</taxon>
        <taxon>Bacteroidales</taxon>
        <taxon>Tannerellaceae</taxon>
        <taxon>Tannerella</taxon>
    </lineage>
</organism>
<name>A0A1D3UU32_TANFO</name>
<dbReference type="InterPro" id="IPR051449">
    <property type="entry name" value="ABC-2_transporter_component"/>
</dbReference>
<dbReference type="GeneID" id="34759862"/>
<protein>
    <submittedName>
        <fullName evidence="8">ABC-2 family transporter protein</fullName>
    </submittedName>
</protein>
<keyword evidence="4 6" id="KW-1133">Transmembrane helix</keyword>
<sequence length="413" mass="47400">MKREKKLSGIIAEGIRDLFYIWREELKAIFKDSGVMIFFFLVPLAYPLIYSLIYHPETVHDVKVVVVDQSQSFYSREFVRRVDATPDVQIVRSCTSMDEAQTMLNKKEAYGILLFPPEFSKNLHSGQQATVSLYCDMSLLLYYKAMLLSATEVSLEMGGEIHAQNRPQSTEQLKEIEIDPIPYESTALFNPSNGFASFLLPAVLILIIQQTLVLGIGMLGGTARERNKFHHLVPIDRRFKGTLRVVLGKSLAYVVIYIPVCIWTLIVVPKFFSFPSVGYPWDILLFLLPYLFACILMSITISGFMRTRESPMMIFVFMSVILLFISGISWPTEAFPIYWKALGNMFPSTPAIRGFVLIKSCGASLHDVAHEYRILWIHTGIYFITAALVYRRQIIRVRRKMLRQYKEAKLRRG</sequence>
<reference evidence="8 9" key="1">
    <citation type="submission" date="2016-09" db="EMBL/GenBank/DDBJ databases">
        <authorList>
            <person name="Capua I."/>
            <person name="De Benedictis P."/>
            <person name="Joannis T."/>
            <person name="Lombin L.H."/>
            <person name="Cattoli G."/>
        </authorList>
    </citation>
    <scope>NUCLEOTIDE SEQUENCE [LARGE SCALE GENOMIC DNA]</scope>
    <source>
        <strain evidence="8 9">UB20</strain>
    </source>
</reference>
<feature type="transmembrane region" description="Helical" evidence="6">
    <location>
        <begin position="33"/>
        <end position="53"/>
    </location>
</feature>
<dbReference type="GO" id="GO:0005886">
    <property type="term" value="C:plasma membrane"/>
    <property type="evidence" value="ECO:0007669"/>
    <property type="project" value="UniProtKB-SubCell"/>
</dbReference>
<dbReference type="OMA" id="LHIPSHF"/>